<accession>B8G3W4</accession>
<dbReference type="PANTHER" id="PTHR45947">
    <property type="entry name" value="SULFOQUINOVOSYL TRANSFERASE SQD2"/>
    <property type="match status" value="1"/>
</dbReference>
<keyword evidence="4" id="KW-1185">Reference proteome</keyword>
<dbReference type="CDD" id="cd03801">
    <property type="entry name" value="GT4_PimA-like"/>
    <property type="match status" value="1"/>
</dbReference>
<gene>
    <name evidence="3" type="ordered locus">Cagg_2495</name>
</gene>
<evidence type="ECO:0000259" key="2">
    <source>
        <dbReference type="Pfam" id="PF13439"/>
    </source>
</evidence>
<dbReference type="Proteomes" id="UP000002508">
    <property type="component" value="Chromosome"/>
</dbReference>
<dbReference type="Pfam" id="PF00534">
    <property type="entry name" value="Glycos_transf_1"/>
    <property type="match status" value="1"/>
</dbReference>
<dbReference type="OrthoDB" id="9772485at2"/>
<protein>
    <submittedName>
        <fullName evidence="3">Glycosyl transferase group 1</fullName>
    </submittedName>
</protein>
<dbReference type="InterPro" id="IPR028098">
    <property type="entry name" value="Glyco_trans_4-like_N"/>
</dbReference>
<dbReference type="PANTHER" id="PTHR45947:SF13">
    <property type="entry name" value="TRANSFERASE"/>
    <property type="match status" value="1"/>
</dbReference>
<dbReference type="GO" id="GO:0016757">
    <property type="term" value="F:glycosyltransferase activity"/>
    <property type="evidence" value="ECO:0007669"/>
    <property type="project" value="InterPro"/>
</dbReference>
<dbReference type="eggNOG" id="COG0438">
    <property type="taxonomic scope" value="Bacteria"/>
</dbReference>
<evidence type="ECO:0000313" key="4">
    <source>
        <dbReference type="Proteomes" id="UP000002508"/>
    </source>
</evidence>
<feature type="domain" description="Glycosyltransferase subfamily 4-like N-terminal" evidence="2">
    <location>
        <begin position="26"/>
        <end position="201"/>
    </location>
</feature>
<dbReference type="EMBL" id="CP001337">
    <property type="protein sequence ID" value="ACL25366.1"/>
    <property type="molecule type" value="Genomic_DNA"/>
</dbReference>
<dbReference type="InterPro" id="IPR050194">
    <property type="entry name" value="Glycosyltransferase_grp1"/>
</dbReference>
<dbReference type="Pfam" id="PF13439">
    <property type="entry name" value="Glyco_transf_4"/>
    <property type="match status" value="1"/>
</dbReference>
<evidence type="ECO:0000259" key="1">
    <source>
        <dbReference type="Pfam" id="PF00534"/>
    </source>
</evidence>
<dbReference type="RefSeq" id="WP_015941224.1">
    <property type="nucleotide sequence ID" value="NC_011831.1"/>
</dbReference>
<dbReference type="AlphaFoldDB" id="B8G3W4"/>
<dbReference type="STRING" id="326427.Cagg_2495"/>
<sequence>MRILQIHNDYREPGGETAVYRAEVALLQRHGHQVLTWQRDNTEIFTYNLYQKSAFLVNTIYNRQVYYNLQAFVRDKRPDVAHVHNVFPLISPSVYRALRKLGIPIVQTVHNYRFLCPNALFYTHGQICERCKYGNTLHAVRWQCYRKSYALSALYAVTIGLHRRWGTFEMIDRFIVLTPFVGQKLIEAGFTSANKINVLGNFLPDPLPAPGSFEHREPYVVYLGRLSPEKGVNVLLDALVDLSEIKLKIAGDGPQKEALQTKVQKQGLQVDFLGHVTGEKKSELLRRAMVAVVPSVCYETFSLAAIESMASGTPVVASDAGSLPFVVEGGKSGVLFRAGDSQDLQRKLAWLLAHPQKALAMGYYARRVVEQRYSASAHYNALMEIYNSVIKG</sequence>
<dbReference type="CAZy" id="GT4">
    <property type="family name" value="Glycosyltransferase Family 4"/>
</dbReference>
<dbReference type="KEGG" id="cag:Cagg_2495"/>
<dbReference type="InterPro" id="IPR001296">
    <property type="entry name" value="Glyco_trans_1"/>
</dbReference>
<dbReference type="HOGENOM" id="CLU_009583_35_0_0"/>
<reference evidence="3" key="1">
    <citation type="submission" date="2008-12" db="EMBL/GenBank/DDBJ databases">
        <title>Complete sequence of Chloroflexus aggregans DSM 9485.</title>
        <authorList>
            <consortium name="US DOE Joint Genome Institute"/>
            <person name="Lucas S."/>
            <person name="Copeland A."/>
            <person name="Lapidus A."/>
            <person name="Glavina del Rio T."/>
            <person name="Dalin E."/>
            <person name="Tice H."/>
            <person name="Pitluck S."/>
            <person name="Foster B."/>
            <person name="Larimer F."/>
            <person name="Land M."/>
            <person name="Hauser L."/>
            <person name="Kyrpides N."/>
            <person name="Mikhailova N."/>
            <person name="Bryant D."/>
            <person name="Richardson P."/>
        </authorList>
    </citation>
    <scope>NUCLEOTIDE SEQUENCE</scope>
    <source>
        <strain evidence="3">DSM 9485</strain>
    </source>
</reference>
<feature type="domain" description="Glycosyl transferase family 1" evidence="1">
    <location>
        <begin position="213"/>
        <end position="367"/>
    </location>
</feature>
<proteinExistence type="predicted"/>
<keyword evidence="3" id="KW-0808">Transferase</keyword>
<name>B8G3W4_CHLAD</name>
<organism evidence="3 4">
    <name type="scientific">Chloroflexus aggregans (strain MD-66 / DSM 9485)</name>
    <dbReference type="NCBI Taxonomy" id="326427"/>
    <lineage>
        <taxon>Bacteria</taxon>
        <taxon>Bacillati</taxon>
        <taxon>Chloroflexota</taxon>
        <taxon>Chloroflexia</taxon>
        <taxon>Chloroflexales</taxon>
        <taxon>Chloroflexineae</taxon>
        <taxon>Chloroflexaceae</taxon>
        <taxon>Chloroflexus</taxon>
    </lineage>
</organism>
<dbReference type="Gene3D" id="3.40.50.2000">
    <property type="entry name" value="Glycogen Phosphorylase B"/>
    <property type="match status" value="2"/>
</dbReference>
<dbReference type="SUPFAM" id="SSF53756">
    <property type="entry name" value="UDP-Glycosyltransferase/glycogen phosphorylase"/>
    <property type="match status" value="1"/>
</dbReference>
<evidence type="ECO:0000313" key="3">
    <source>
        <dbReference type="EMBL" id="ACL25366.1"/>
    </source>
</evidence>